<organism evidence="2 3">
    <name type="scientific">Halalkalibacter alkalisediminis</name>
    <dbReference type="NCBI Taxonomy" id="935616"/>
    <lineage>
        <taxon>Bacteria</taxon>
        <taxon>Bacillati</taxon>
        <taxon>Bacillota</taxon>
        <taxon>Bacilli</taxon>
        <taxon>Bacillales</taxon>
        <taxon>Bacillaceae</taxon>
        <taxon>Halalkalibacter</taxon>
    </lineage>
</organism>
<evidence type="ECO:0000256" key="1">
    <source>
        <dbReference type="ARBA" id="ARBA00003863"/>
    </source>
</evidence>
<dbReference type="Gene3D" id="6.10.10.80">
    <property type="entry name" value="Small, acid-soluble spore protein, alpha/beta type-like"/>
    <property type="match status" value="1"/>
</dbReference>
<dbReference type="InterPro" id="IPR001448">
    <property type="entry name" value="SASP_alpha/beta-type"/>
</dbReference>
<comment type="function">
    <text evidence="1">SASP are bound to spore DNA. They are double-stranded DNA-binding proteins that cause DNA to change to an a-like conformation. They protect the DNA backbone from chemical and enzymatic cleavage and are thus involved in dormant spore's high resistance to UV light.</text>
</comment>
<dbReference type="Proteomes" id="UP001589833">
    <property type="component" value="Unassembled WGS sequence"/>
</dbReference>
<sequence>MIDLARKKRLLVPEAQQAVNQFKNKVMAQQGYTDNSNEPDQVKFEVAKELNIPLKKGYNGTLTSKQAGEVGGKIGGSMVKEMIRMAQQNLNK</sequence>
<dbReference type="RefSeq" id="WP_390186693.1">
    <property type="nucleotide sequence ID" value="NZ_JAQQWT010000002.1"/>
</dbReference>
<comment type="caution">
    <text evidence="2">The sequence shown here is derived from an EMBL/GenBank/DDBJ whole genome shotgun (WGS) entry which is preliminary data.</text>
</comment>
<name>A0ABV6NH52_9BACI</name>
<dbReference type="InterPro" id="IPR050847">
    <property type="entry name" value="SASP_DNA-binding"/>
</dbReference>
<dbReference type="PANTHER" id="PTHR36107">
    <property type="entry name" value="SMALL, ACID-SOLUBLE SPORE PROTEIN A"/>
    <property type="match status" value="1"/>
</dbReference>
<dbReference type="Pfam" id="PF00269">
    <property type="entry name" value="SASP"/>
    <property type="match status" value="1"/>
</dbReference>
<dbReference type="EMBL" id="JBHLTR010000017">
    <property type="protein sequence ID" value="MFC0560102.1"/>
    <property type="molecule type" value="Genomic_DNA"/>
</dbReference>
<protein>
    <submittedName>
        <fullName evidence="2">Alpha/beta-type small acid-soluble spore protein</fullName>
    </submittedName>
</protein>
<evidence type="ECO:0000313" key="2">
    <source>
        <dbReference type="EMBL" id="MFC0560102.1"/>
    </source>
</evidence>
<accession>A0ABV6NH52</accession>
<reference evidence="2 3" key="1">
    <citation type="submission" date="2024-09" db="EMBL/GenBank/DDBJ databases">
        <authorList>
            <person name="Sun Q."/>
            <person name="Mori K."/>
        </authorList>
    </citation>
    <scope>NUCLEOTIDE SEQUENCE [LARGE SCALE GENOMIC DNA]</scope>
    <source>
        <strain evidence="2 3">NCAIM B.02301</strain>
    </source>
</reference>
<evidence type="ECO:0000313" key="3">
    <source>
        <dbReference type="Proteomes" id="UP001589833"/>
    </source>
</evidence>
<proteinExistence type="predicted"/>
<dbReference type="InterPro" id="IPR038300">
    <property type="entry name" value="SASP_sf_alpha/beta"/>
</dbReference>
<gene>
    <name evidence="2" type="ORF">ACFFH4_13715</name>
</gene>
<dbReference type="PANTHER" id="PTHR36107:SF1">
    <property type="entry name" value="SMALL, ACID-SOLUBLE SPORE PROTEIN A"/>
    <property type="match status" value="1"/>
</dbReference>
<keyword evidence="3" id="KW-1185">Reference proteome</keyword>